<evidence type="ECO:0000313" key="16">
    <source>
        <dbReference type="EMBL" id="PTQ09811.1"/>
    </source>
</evidence>
<comment type="caution">
    <text evidence="16">The sequence shown here is derived from an EMBL/GenBank/DDBJ whole genome shotgun (WGS) entry which is preliminary data.</text>
</comment>
<accession>A0A2T5FVK4</accession>
<dbReference type="Pfam" id="PF00133">
    <property type="entry name" value="tRNA-synt_1"/>
    <property type="match status" value="1"/>
</dbReference>
<evidence type="ECO:0000256" key="9">
    <source>
        <dbReference type="ARBA" id="ARBA00023146"/>
    </source>
</evidence>
<organism evidence="16 17">
    <name type="scientific">Sphingomonas oleivorans</name>
    <dbReference type="NCBI Taxonomy" id="1735121"/>
    <lineage>
        <taxon>Bacteria</taxon>
        <taxon>Pseudomonadati</taxon>
        <taxon>Pseudomonadota</taxon>
        <taxon>Alphaproteobacteria</taxon>
        <taxon>Sphingomonadales</taxon>
        <taxon>Sphingomonadaceae</taxon>
        <taxon>Sphingomonas</taxon>
    </lineage>
</organism>
<gene>
    <name evidence="12" type="primary">valS</name>
    <name evidence="16" type="ORF">CLG96_11570</name>
</gene>
<dbReference type="Pfam" id="PF10458">
    <property type="entry name" value="Val_tRNA-synt_C"/>
    <property type="match status" value="1"/>
</dbReference>
<dbReference type="InterPro" id="IPR014729">
    <property type="entry name" value="Rossmann-like_a/b/a_fold"/>
</dbReference>
<keyword evidence="4 12" id="KW-0436">Ligase</keyword>
<dbReference type="FunFam" id="1.10.287.380:FF:000001">
    <property type="entry name" value="Valine--tRNA ligase"/>
    <property type="match status" value="1"/>
</dbReference>
<dbReference type="Proteomes" id="UP000244162">
    <property type="component" value="Unassembled WGS sequence"/>
</dbReference>
<dbReference type="CDD" id="cd07962">
    <property type="entry name" value="Anticodon_Ia_Val"/>
    <property type="match status" value="1"/>
</dbReference>
<dbReference type="CDD" id="cd00817">
    <property type="entry name" value="ValRS_core"/>
    <property type="match status" value="1"/>
</dbReference>
<dbReference type="InterPro" id="IPR009008">
    <property type="entry name" value="Val/Leu/Ile-tRNA-synth_edit"/>
</dbReference>
<feature type="domain" description="Aminoacyl-tRNA synthetase class Ia" evidence="13">
    <location>
        <begin position="21"/>
        <end position="575"/>
    </location>
</feature>
<dbReference type="InterPro" id="IPR001412">
    <property type="entry name" value="aa-tRNA-synth_I_CS"/>
</dbReference>
<comment type="domain">
    <text evidence="12">ValRS has two distinct active sites: one for aminoacylation and one for editing. The misactivated threonine is translocated from the active site to the editing site.</text>
</comment>
<feature type="coiled-coil region" evidence="12">
    <location>
        <begin position="816"/>
        <end position="843"/>
    </location>
</feature>
<dbReference type="EC" id="6.1.1.9" evidence="12"/>
<evidence type="ECO:0000256" key="11">
    <source>
        <dbReference type="ARBA" id="ARBA00060830"/>
    </source>
</evidence>
<keyword evidence="17" id="KW-1185">Reference proteome</keyword>
<dbReference type="PROSITE" id="PS00178">
    <property type="entry name" value="AA_TRNA_LIGASE_I"/>
    <property type="match status" value="1"/>
</dbReference>
<feature type="domain" description="Methionyl/Valyl/Leucyl/Isoleucyl-tRNA synthetase anticodon-binding" evidence="14">
    <location>
        <begin position="617"/>
        <end position="759"/>
    </location>
</feature>
<dbReference type="GO" id="GO:0006438">
    <property type="term" value="P:valyl-tRNA aminoacylation"/>
    <property type="evidence" value="ECO:0007669"/>
    <property type="project" value="UniProtKB-UniRule"/>
</dbReference>
<keyword evidence="6 12" id="KW-0067">ATP-binding</keyword>
<keyword evidence="5 12" id="KW-0547">Nucleotide-binding</keyword>
<dbReference type="SUPFAM" id="SSF46589">
    <property type="entry name" value="tRNA-binding arm"/>
    <property type="match status" value="1"/>
</dbReference>
<dbReference type="HAMAP" id="MF_02004">
    <property type="entry name" value="Val_tRNA_synth_type1"/>
    <property type="match status" value="1"/>
</dbReference>
<dbReference type="SUPFAM" id="SSF47323">
    <property type="entry name" value="Anticodon-binding domain of a subclass of class I aminoacyl-tRNA synthetases"/>
    <property type="match status" value="1"/>
</dbReference>
<comment type="domain">
    <text evidence="12">The C-terminal coiled-coil domain is crucial for aminoacylation activity.</text>
</comment>
<dbReference type="GO" id="GO:0005524">
    <property type="term" value="F:ATP binding"/>
    <property type="evidence" value="ECO:0007669"/>
    <property type="project" value="UniProtKB-UniRule"/>
</dbReference>
<keyword evidence="8 12" id="KW-0175">Coiled coil</keyword>
<sequence length="883" mass="98457">MTSDQTTIDKTFDPAAIEARWYSHWEEGGLFRPARPDAQPFTIVIPPPNVTGSLHIGHALDNTLQDILVRHARLQGRDALWVVGTDHAGIATQMVVERNLNSQGVKRTDMSREAFVEHVWEWKAQSGGQITRQLRRLGASCDWANERFTMDEGFSKAVVKVFVDLHNQGLLYRDKQLVNWDPHFRTAISDLEVETKEVQGKFWHLSYPLEDGSGHISVATTRPETMLADMAVAVNPEDERYKALIGKNVRLPITGRLIPIVADEHADPELGSGAVKITPGHDFNDFEVGERAGFKPSEMLNMLDADAKVTQTADGLVPAELLGLDRFEARGKVVELVEAAGLLEKVEDRVIQTPYGDRSGVVIEPWLTDQWYVDAKTLAGPALDAVRSGAIRVVPETWKKTYYNWLENIQPWCVSRQLWWGHQIPAWYDDQGNAYVAEDEAGAQAIAGVGVPLSRDPDVLDTWFSSALWPFGTLGWPEDMSMIRRHYPSDVLISGFDILFFWDARMVMQGLHFLHEAPFKTLYLHGLVRAPDGSKMSKSKGNTVDPLGLIDKYGADALRFTLAAMESQGRDIKLDERRVEGYRNFATKLWNAARFAQANGIGASTTIDAPEADLPVNRWIIAETVKTVQALDLALADLRYDESANAIYHFVWATFCDWYLELIKTELQGPGAEETRRVAGWVLDQILIMLHPFMPFITEELWHAMGPREHELIVARWPMPDARAIDPAAAEEINWVIRLVSEIRAARAELNVPPGARLTAHVRDASDVTADRLQRQAAVLGRLARIESVSHDSAPEGGSAQIIVDEATFVLPLEGVIDLAAERARLIKAIDAAEKERDTLAKRLGNPGFVEKAKPEAVEKARTDHGERSAEAVRLKAALARLG</sequence>
<evidence type="ECO:0000256" key="8">
    <source>
        <dbReference type="ARBA" id="ARBA00023054"/>
    </source>
</evidence>
<dbReference type="Gene3D" id="3.90.740.10">
    <property type="entry name" value="Valyl/Leucyl/Isoleucyl-tRNA synthetase, editing domain"/>
    <property type="match status" value="1"/>
</dbReference>
<dbReference type="NCBIfam" id="TIGR00422">
    <property type="entry name" value="valS"/>
    <property type="match status" value="1"/>
</dbReference>
<dbReference type="Pfam" id="PF08264">
    <property type="entry name" value="Anticodon_1"/>
    <property type="match status" value="1"/>
</dbReference>
<dbReference type="InterPro" id="IPR010978">
    <property type="entry name" value="tRNA-bd_arm"/>
</dbReference>
<dbReference type="GO" id="GO:0002161">
    <property type="term" value="F:aminoacyl-tRNA deacylase activity"/>
    <property type="evidence" value="ECO:0007669"/>
    <property type="project" value="InterPro"/>
</dbReference>
<comment type="catalytic activity">
    <reaction evidence="10 12">
        <text>tRNA(Val) + L-valine + ATP = L-valyl-tRNA(Val) + AMP + diphosphate</text>
        <dbReference type="Rhea" id="RHEA:10704"/>
        <dbReference type="Rhea" id="RHEA-COMP:9672"/>
        <dbReference type="Rhea" id="RHEA-COMP:9708"/>
        <dbReference type="ChEBI" id="CHEBI:30616"/>
        <dbReference type="ChEBI" id="CHEBI:33019"/>
        <dbReference type="ChEBI" id="CHEBI:57762"/>
        <dbReference type="ChEBI" id="CHEBI:78442"/>
        <dbReference type="ChEBI" id="CHEBI:78537"/>
        <dbReference type="ChEBI" id="CHEBI:456215"/>
        <dbReference type="EC" id="6.1.1.9"/>
    </reaction>
</comment>
<evidence type="ECO:0000256" key="7">
    <source>
        <dbReference type="ARBA" id="ARBA00022917"/>
    </source>
</evidence>
<dbReference type="RefSeq" id="WP_107968164.1">
    <property type="nucleotide sequence ID" value="NZ_NWBU01000010.1"/>
</dbReference>
<dbReference type="InterPro" id="IPR002300">
    <property type="entry name" value="aa-tRNA-synth_Ia"/>
</dbReference>
<dbReference type="FunFam" id="3.40.50.620:FF:000032">
    <property type="entry name" value="Valine--tRNA ligase"/>
    <property type="match status" value="1"/>
</dbReference>
<evidence type="ECO:0000256" key="10">
    <source>
        <dbReference type="ARBA" id="ARBA00047552"/>
    </source>
</evidence>
<dbReference type="OrthoDB" id="9810365at2"/>
<comment type="similarity">
    <text evidence="11 12">Belongs to the class-I aminoacyl-tRNA synthetase family. ValS type 1 subfamily.</text>
</comment>
<dbReference type="EMBL" id="NWBU01000010">
    <property type="protein sequence ID" value="PTQ09811.1"/>
    <property type="molecule type" value="Genomic_DNA"/>
</dbReference>
<dbReference type="InterPro" id="IPR002303">
    <property type="entry name" value="Valyl-tRNA_ligase"/>
</dbReference>
<keyword evidence="3 12" id="KW-0963">Cytoplasm</keyword>
<dbReference type="AlphaFoldDB" id="A0A2T5FVK4"/>
<dbReference type="SUPFAM" id="SSF52374">
    <property type="entry name" value="Nucleotidylyl transferase"/>
    <property type="match status" value="1"/>
</dbReference>
<feature type="binding site" evidence="12">
    <location>
        <position position="538"/>
    </location>
    <ligand>
        <name>ATP</name>
        <dbReference type="ChEBI" id="CHEBI:30616"/>
    </ligand>
</feature>
<dbReference type="InterPro" id="IPR019499">
    <property type="entry name" value="Val-tRNA_synth_tRNA-bd"/>
</dbReference>
<dbReference type="InterPro" id="IPR033705">
    <property type="entry name" value="Anticodon_Ia_Val"/>
</dbReference>
<comment type="function">
    <text evidence="12">Catalyzes the attachment of valine to tRNA(Val). As ValRS can inadvertently accommodate and process structurally similar amino acids such as threonine, to avoid such errors, it has a 'posttransfer' editing activity that hydrolyzes mischarged Thr-tRNA(Val) in a tRNA-dependent manner.</text>
</comment>
<dbReference type="SUPFAM" id="SSF50677">
    <property type="entry name" value="ValRS/IleRS/LeuRS editing domain"/>
    <property type="match status" value="1"/>
</dbReference>
<evidence type="ECO:0000256" key="1">
    <source>
        <dbReference type="ARBA" id="ARBA00004496"/>
    </source>
</evidence>
<reference evidence="16 17" key="1">
    <citation type="submission" date="2017-09" db="EMBL/GenBank/DDBJ databases">
        <title>Sphingomonas panjinensis sp.nov., isolated from oil-contaminated soil.</title>
        <authorList>
            <person name="Wang L."/>
            <person name="Chen L."/>
        </authorList>
    </citation>
    <scope>NUCLEOTIDE SEQUENCE [LARGE SCALE GENOMIC DNA]</scope>
    <source>
        <strain evidence="16 17">FW-11</strain>
    </source>
</reference>
<evidence type="ECO:0000256" key="5">
    <source>
        <dbReference type="ARBA" id="ARBA00022741"/>
    </source>
</evidence>
<evidence type="ECO:0000256" key="3">
    <source>
        <dbReference type="ARBA" id="ARBA00022490"/>
    </source>
</evidence>
<comment type="subcellular location">
    <subcellularLocation>
        <location evidence="1 12">Cytoplasm</location>
    </subcellularLocation>
</comment>
<dbReference type="InterPro" id="IPR013155">
    <property type="entry name" value="M/V/L/I-tRNA-synth_anticd-bd"/>
</dbReference>
<proteinExistence type="inferred from homology"/>
<evidence type="ECO:0000313" key="17">
    <source>
        <dbReference type="Proteomes" id="UP000244162"/>
    </source>
</evidence>
<evidence type="ECO:0000259" key="14">
    <source>
        <dbReference type="Pfam" id="PF08264"/>
    </source>
</evidence>
<feature type="short sequence motif" description="'HIGH' region" evidence="12">
    <location>
        <begin position="48"/>
        <end position="58"/>
    </location>
</feature>
<dbReference type="Gene3D" id="1.10.287.380">
    <property type="entry name" value="Valyl-tRNA synthetase, C-terminal domain"/>
    <property type="match status" value="1"/>
</dbReference>
<feature type="short sequence motif" description="'KMSKS' region" evidence="12">
    <location>
        <begin position="535"/>
        <end position="539"/>
    </location>
</feature>
<dbReference type="Gene3D" id="3.40.50.620">
    <property type="entry name" value="HUPs"/>
    <property type="match status" value="2"/>
</dbReference>
<protein>
    <recommendedName>
        <fullName evidence="12">Valine--tRNA ligase</fullName>
        <ecNumber evidence="12">6.1.1.9</ecNumber>
    </recommendedName>
    <alternativeName>
        <fullName evidence="12">Valyl-tRNA synthetase</fullName>
        <shortName evidence="12">ValRS</shortName>
    </alternativeName>
</protein>
<dbReference type="InterPro" id="IPR009080">
    <property type="entry name" value="tRNAsynth_Ia_anticodon-bd"/>
</dbReference>
<keyword evidence="9 12" id="KW-0030">Aminoacyl-tRNA synthetase</keyword>
<dbReference type="NCBIfam" id="NF004349">
    <property type="entry name" value="PRK05729.1"/>
    <property type="match status" value="1"/>
</dbReference>
<evidence type="ECO:0000259" key="13">
    <source>
        <dbReference type="Pfam" id="PF00133"/>
    </source>
</evidence>
<dbReference type="PRINTS" id="PR00986">
    <property type="entry name" value="TRNASYNTHVAL"/>
</dbReference>
<evidence type="ECO:0000259" key="15">
    <source>
        <dbReference type="Pfam" id="PF10458"/>
    </source>
</evidence>
<name>A0A2T5FVK4_9SPHN</name>
<evidence type="ECO:0000256" key="12">
    <source>
        <dbReference type="HAMAP-Rule" id="MF_02004"/>
    </source>
</evidence>
<dbReference type="Gene3D" id="1.10.730.10">
    <property type="entry name" value="Isoleucyl-tRNA Synthetase, Domain 1"/>
    <property type="match status" value="1"/>
</dbReference>
<evidence type="ECO:0000256" key="6">
    <source>
        <dbReference type="ARBA" id="ARBA00022840"/>
    </source>
</evidence>
<evidence type="ECO:0000256" key="4">
    <source>
        <dbReference type="ARBA" id="ARBA00022598"/>
    </source>
</evidence>
<dbReference type="InterPro" id="IPR037118">
    <property type="entry name" value="Val-tRNA_synth_C_sf"/>
</dbReference>
<keyword evidence="7 12" id="KW-0648">Protein biosynthesis</keyword>
<dbReference type="PANTHER" id="PTHR11946">
    <property type="entry name" value="VALYL-TRNA SYNTHETASES"/>
    <property type="match status" value="1"/>
</dbReference>
<feature type="domain" description="Valyl-tRNA synthetase tRNA-binding arm" evidence="15">
    <location>
        <begin position="818"/>
        <end position="883"/>
    </location>
</feature>
<comment type="subunit">
    <text evidence="2 12">Monomer.</text>
</comment>
<evidence type="ECO:0000256" key="2">
    <source>
        <dbReference type="ARBA" id="ARBA00011245"/>
    </source>
</evidence>
<dbReference type="PANTHER" id="PTHR11946:SF93">
    <property type="entry name" value="VALINE--TRNA LIGASE, CHLOROPLASTIC_MITOCHONDRIAL 2"/>
    <property type="match status" value="1"/>
</dbReference>
<dbReference type="GO" id="GO:0005829">
    <property type="term" value="C:cytosol"/>
    <property type="evidence" value="ECO:0007669"/>
    <property type="project" value="TreeGrafter"/>
</dbReference>
<dbReference type="GO" id="GO:0004832">
    <property type="term" value="F:valine-tRNA ligase activity"/>
    <property type="evidence" value="ECO:0007669"/>
    <property type="project" value="UniProtKB-UniRule"/>
</dbReference>